<feature type="compositionally biased region" description="Low complexity" evidence="1">
    <location>
        <begin position="661"/>
        <end position="682"/>
    </location>
</feature>
<dbReference type="InterPro" id="IPR032675">
    <property type="entry name" value="LRR_dom_sf"/>
</dbReference>
<feature type="compositionally biased region" description="Polar residues" evidence="1">
    <location>
        <begin position="699"/>
        <end position="710"/>
    </location>
</feature>
<gene>
    <name evidence="2" type="ORF">DERP_001122</name>
</gene>
<dbReference type="EMBL" id="NJHN03000047">
    <property type="protein sequence ID" value="KAH9420691.1"/>
    <property type="molecule type" value="Genomic_DNA"/>
</dbReference>
<feature type="region of interest" description="Disordered" evidence="1">
    <location>
        <begin position="273"/>
        <end position="298"/>
    </location>
</feature>
<proteinExistence type="predicted"/>
<evidence type="ECO:0000313" key="2">
    <source>
        <dbReference type="EMBL" id="KAH9420691.1"/>
    </source>
</evidence>
<dbReference type="Proteomes" id="UP000887458">
    <property type="component" value="Unassembled WGS sequence"/>
</dbReference>
<reference evidence="2 3" key="1">
    <citation type="journal article" date="2018" name="J. Allergy Clin. Immunol.">
        <title>High-quality assembly of Dermatophagoides pteronyssinus genome and transcriptome reveals a wide range of novel allergens.</title>
        <authorList>
            <person name="Liu X.Y."/>
            <person name="Yang K.Y."/>
            <person name="Wang M.Q."/>
            <person name="Kwok J.S."/>
            <person name="Zeng X."/>
            <person name="Yang Z."/>
            <person name="Xiao X.J."/>
            <person name="Lau C.P."/>
            <person name="Li Y."/>
            <person name="Huang Z.M."/>
            <person name="Ba J.G."/>
            <person name="Yim A.K."/>
            <person name="Ouyang C.Y."/>
            <person name="Ngai S.M."/>
            <person name="Chan T.F."/>
            <person name="Leung E.L."/>
            <person name="Liu L."/>
            <person name="Liu Z.G."/>
            <person name="Tsui S.K."/>
        </authorList>
    </citation>
    <scope>NUCLEOTIDE SEQUENCE [LARGE SCALE GENOMIC DNA]</scope>
    <source>
        <strain evidence="2">Derp</strain>
    </source>
</reference>
<accession>A0ABQ8JDK8</accession>
<feature type="compositionally biased region" description="Polar residues" evidence="1">
    <location>
        <begin position="641"/>
        <end position="655"/>
    </location>
</feature>
<comment type="caution">
    <text evidence="2">The sequence shown here is derived from an EMBL/GenBank/DDBJ whole genome shotgun (WGS) entry which is preliminary data.</text>
</comment>
<name>A0ABQ8JDK8_DERPT</name>
<feature type="region of interest" description="Disordered" evidence="1">
    <location>
        <begin position="489"/>
        <end position="508"/>
    </location>
</feature>
<organism evidence="2 3">
    <name type="scientific">Dermatophagoides pteronyssinus</name>
    <name type="common">European house dust mite</name>
    <dbReference type="NCBI Taxonomy" id="6956"/>
    <lineage>
        <taxon>Eukaryota</taxon>
        <taxon>Metazoa</taxon>
        <taxon>Ecdysozoa</taxon>
        <taxon>Arthropoda</taxon>
        <taxon>Chelicerata</taxon>
        <taxon>Arachnida</taxon>
        <taxon>Acari</taxon>
        <taxon>Acariformes</taxon>
        <taxon>Sarcoptiformes</taxon>
        <taxon>Astigmata</taxon>
        <taxon>Psoroptidia</taxon>
        <taxon>Analgoidea</taxon>
        <taxon>Pyroglyphidae</taxon>
        <taxon>Dermatophagoidinae</taxon>
        <taxon>Dermatophagoides</taxon>
    </lineage>
</organism>
<evidence type="ECO:0008006" key="4">
    <source>
        <dbReference type="Google" id="ProtNLM"/>
    </source>
</evidence>
<evidence type="ECO:0000256" key="1">
    <source>
        <dbReference type="SAM" id="MobiDB-lite"/>
    </source>
</evidence>
<feature type="compositionally biased region" description="Basic residues" evidence="1">
    <location>
        <begin position="286"/>
        <end position="298"/>
    </location>
</feature>
<feature type="region of interest" description="Disordered" evidence="1">
    <location>
        <begin position="237"/>
        <end position="256"/>
    </location>
</feature>
<protein>
    <recommendedName>
        <fullName evidence="4">F-box domain-containing protein</fullName>
    </recommendedName>
</protein>
<dbReference type="SUPFAM" id="SSF81383">
    <property type="entry name" value="F-box domain"/>
    <property type="match status" value="1"/>
</dbReference>
<dbReference type="InterPro" id="IPR036047">
    <property type="entry name" value="F-box-like_dom_sf"/>
</dbReference>
<feature type="compositionally biased region" description="Basic residues" evidence="1">
    <location>
        <begin position="489"/>
        <end position="500"/>
    </location>
</feature>
<feature type="region of interest" description="Disordered" evidence="1">
    <location>
        <begin position="525"/>
        <end position="590"/>
    </location>
</feature>
<dbReference type="Gene3D" id="3.80.10.10">
    <property type="entry name" value="Ribonuclease Inhibitor"/>
    <property type="match status" value="2"/>
</dbReference>
<feature type="compositionally biased region" description="Low complexity" evidence="1">
    <location>
        <begin position="534"/>
        <end position="551"/>
    </location>
</feature>
<keyword evidence="3" id="KW-1185">Reference proteome</keyword>
<evidence type="ECO:0000313" key="3">
    <source>
        <dbReference type="Proteomes" id="UP000887458"/>
    </source>
</evidence>
<feature type="compositionally biased region" description="Polar residues" evidence="1">
    <location>
        <begin position="140"/>
        <end position="149"/>
    </location>
</feature>
<reference evidence="2 3" key="2">
    <citation type="journal article" date="2022" name="Mol. Biol. Evol.">
        <title>Comparative Genomics Reveals Insights into the Divergent Evolution of Astigmatic Mites and Household Pest Adaptations.</title>
        <authorList>
            <person name="Xiong Q."/>
            <person name="Wan A.T."/>
            <person name="Liu X."/>
            <person name="Fung C.S."/>
            <person name="Xiao X."/>
            <person name="Malainual N."/>
            <person name="Hou J."/>
            <person name="Wang L."/>
            <person name="Wang M."/>
            <person name="Yang K.Y."/>
            <person name="Cui Y."/>
            <person name="Leung E.L."/>
            <person name="Nong W."/>
            <person name="Shin S.K."/>
            <person name="Au S.W."/>
            <person name="Jeong K.Y."/>
            <person name="Chew F.T."/>
            <person name="Hui J.H."/>
            <person name="Leung T.F."/>
            <person name="Tungtrongchitr A."/>
            <person name="Zhong N."/>
            <person name="Liu Z."/>
            <person name="Tsui S.K."/>
        </authorList>
    </citation>
    <scope>NUCLEOTIDE SEQUENCE [LARGE SCALE GENOMIC DNA]</scope>
    <source>
        <strain evidence="2">Derp</strain>
    </source>
</reference>
<feature type="region of interest" description="Disordered" evidence="1">
    <location>
        <begin position="745"/>
        <end position="809"/>
    </location>
</feature>
<feature type="compositionally biased region" description="Polar residues" evidence="1">
    <location>
        <begin position="238"/>
        <end position="256"/>
    </location>
</feature>
<sequence length="1199" mass="134600">MGNRCCCCCNNSNDYYQQQQQQHCYRNRFIQLLNHCQFFSCFYSIFSAVRRRKKQTTTTTTTTSPTISPVNEELELNQHQQLTCSTVGNSLAKSRKFSPSSSLSSYNEQVNRIENECQNRPTNLLPWRQESQNHCHHYQQESISTPSTNQHDRKKSLVENSSCGGDSDEMIQRQRSASHCPHAVAIGSNSNSKSGTSMNKCCCCQKARNISANNNSGSPKNSGNIVVDPLMCKMVQQHGLSPSPSSSNINGQQKRASSLRVLNRRFNFFDTSSTNYKTDGTSSRNGSRRGSRKQKRQQIKMMDLSDECFLAIFDFLTLQEKLYYERVCHRWQRLIRVSLQASASLKIGEHSVKCNCQCAHFPSWDLPPSKRFPRDQIGYIIYPKTTIRYLLTLCSQLRCINFSHCYLDDETLQIIMNHSDKIECLHLNDIRLEEDGDELPNGFLDKNKNLIEAVNNGHHGDQETISSAVGAFASEQLAVFGGLMRKLSTRHSLKKKHHRKETSSDIAGKRYSNASVLSKKSTASSVSNLVQHRSSTGVSSPSSTNHSTVASRCKTPVNQTKSSPISSSGTNNSGRTTAATGRRTNEMSPLIQSTMNRTTPNLNISMTTNTASTAIPMNSVAAAIHEKTTAVYFPHDDMRNNKTPSPQNGSQSPTITFHPAQSQSLSSQQQQQKLQSKPSTTSITSATQRRREWSKHRSSQNNQIRVNNSVMRSEDQLMSINVINDTINSNDSLFTLNDESSVATNSYPKTNGNRQQIHLSPNLAPNISSIQTDSDGTSPRFNTTITTTTTTSQSGGSSSGGSGASMMTGNQIADLNSSEINSNSHRSSMNLVTNVQTQGHSNQMVFDSLVSQMDNNKRDHVQAYVEQEQIRHEIRQSHLLQWKAFAKKLGSQIRCLSLGSLSSVDSIVIDILLKYSTILEELRINNEIDILSYLSVIKHTIKKIYINCEHGIGLECVTLLAYRNYAEKVISLGRVDVPPDLMDSVISTIGSNFCNLQSLYLRIHNFDIDVATPASLLFNNLNELNLQFVSGNVDQPFRKFIQLGWSSVRSLTIQYASITEESVRAIHEHMPQLRKLVLYAIEFRCDHLARRYGHRICTNCSHSVWKSIATLPHLQHLKLHRVIIDEEICKALSRMHRLQNLELQYCSNVNDNVINVCSELARRSPRRRFILAVISRGFLTLKPPADCNNLFIDVKVACK</sequence>
<feature type="region of interest" description="Disordered" evidence="1">
    <location>
        <begin position="135"/>
        <end position="168"/>
    </location>
</feature>
<feature type="region of interest" description="Disordered" evidence="1">
    <location>
        <begin position="635"/>
        <end position="710"/>
    </location>
</feature>
<feature type="compositionally biased region" description="Low complexity" evidence="1">
    <location>
        <begin position="783"/>
        <end position="796"/>
    </location>
</feature>
<feature type="compositionally biased region" description="Low complexity" evidence="1">
    <location>
        <begin position="562"/>
        <end position="582"/>
    </location>
</feature>
<feature type="compositionally biased region" description="Polar residues" evidence="1">
    <location>
        <begin position="745"/>
        <end position="782"/>
    </location>
</feature>
<dbReference type="SUPFAM" id="SSF52047">
    <property type="entry name" value="RNI-like"/>
    <property type="match status" value="1"/>
</dbReference>